<dbReference type="PANTHER" id="PTHR34145">
    <property type="entry name" value="OS02G0105600 PROTEIN"/>
    <property type="match status" value="1"/>
</dbReference>
<gene>
    <name evidence="2" type="primary">ga30890</name>
    <name evidence="2" type="ORF">PR202_ga30890</name>
</gene>
<evidence type="ECO:0000259" key="1">
    <source>
        <dbReference type="Pfam" id="PF23622"/>
    </source>
</evidence>
<proteinExistence type="predicted"/>
<dbReference type="PANTHER" id="PTHR34145:SF52">
    <property type="entry name" value="OS02G0105800 PROTEIN"/>
    <property type="match status" value="1"/>
</dbReference>
<evidence type="ECO:0000313" key="3">
    <source>
        <dbReference type="Proteomes" id="UP001054889"/>
    </source>
</evidence>
<dbReference type="Gene3D" id="3.80.10.10">
    <property type="entry name" value="Ribonuclease Inhibitor"/>
    <property type="match status" value="1"/>
</dbReference>
<dbReference type="InterPro" id="IPR055357">
    <property type="entry name" value="LRR_At1g61320_AtMIF1"/>
</dbReference>
<keyword evidence="3" id="KW-1185">Reference proteome</keyword>
<sequence>MKGRALPVSTTMMTIHKLTRRSFPYLPEKLSSLSVLHCDRLKMIENKAPNVSSFCLGGCEAKFSLVEISQMKKLDMLRNNSVCYARRKLPSQMPNLETLVIASDREFNVSASPVMWHKPDVKD</sequence>
<protein>
    <recommendedName>
        <fullName evidence="1">At1g61320/AtMIF1 LRR domain-containing protein</fullName>
    </recommendedName>
</protein>
<dbReference type="AlphaFoldDB" id="A0AAV5DQA6"/>
<reference evidence="2" key="1">
    <citation type="journal article" date="2018" name="DNA Res.">
        <title>Multiple hybrid de novo genome assembly of finger millet, an orphan allotetraploid crop.</title>
        <authorList>
            <person name="Hatakeyama M."/>
            <person name="Aluri S."/>
            <person name="Balachadran M.T."/>
            <person name="Sivarajan S.R."/>
            <person name="Patrignani A."/>
            <person name="Gruter S."/>
            <person name="Poveda L."/>
            <person name="Shimizu-Inatsugi R."/>
            <person name="Baeten J."/>
            <person name="Francoijs K.J."/>
            <person name="Nataraja K.N."/>
            <person name="Reddy Y.A.N."/>
            <person name="Phadnis S."/>
            <person name="Ravikumar R.L."/>
            <person name="Schlapbach R."/>
            <person name="Sreeman S.M."/>
            <person name="Shimizu K.K."/>
        </authorList>
    </citation>
    <scope>NUCLEOTIDE SEQUENCE</scope>
</reference>
<dbReference type="InterPro" id="IPR053772">
    <property type="entry name" value="At1g61320/At1g61330-like"/>
</dbReference>
<accession>A0AAV5DQA6</accession>
<feature type="domain" description="At1g61320/AtMIF1 LRR" evidence="1">
    <location>
        <begin position="23"/>
        <end position="107"/>
    </location>
</feature>
<name>A0AAV5DQA6_ELECO</name>
<evidence type="ECO:0000313" key="2">
    <source>
        <dbReference type="EMBL" id="GJN12601.1"/>
    </source>
</evidence>
<dbReference type="EMBL" id="BQKI01000023">
    <property type="protein sequence ID" value="GJN12601.1"/>
    <property type="molecule type" value="Genomic_DNA"/>
</dbReference>
<dbReference type="InterPro" id="IPR032675">
    <property type="entry name" value="LRR_dom_sf"/>
</dbReference>
<dbReference type="Pfam" id="PF23622">
    <property type="entry name" value="LRR_At1g61320_AtMIF1"/>
    <property type="match status" value="1"/>
</dbReference>
<comment type="caution">
    <text evidence="2">The sequence shown here is derived from an EMBL/GenBank/DDBJ whole genome shotgun (WGS) entry which is preliminary data.</text>
</comment>
<reference evidence="2" key="2">
    <citation type="submission" date="2021-12" db="EMBL/GenBank/DDBJ databases">
        <title>Resequencing data analysis of finger millet.</title>
        <authorList>
            <person name="Hatakeyama M."/>
            <person name="Aluri S."/>
            <person name="Balachadran M.T."/>
            <person name="Sivarajan S.R."/>
            <person name="Poveda L."/>
            <person name="Shimizu-Inatsugi R."/>
            <person name="Schlapbach R."/>
            <person name="Sreeman S.M."/>
            <person name="Shimizu K.K."/>
        </authorList>
    </citation>
    <scope>NUCLEOTIDE SEQUENCE</scope>
</reference>
<dbReference type="Proteomes" id="UP001054889">
    <property type="component" value="Unassembled WGS sequence"/>
</dbReference>
<organism evidence="2 3">
    <name type="scientific">Eleusine coracana subsp. coracana</name>
    <dbReference type="NCBI Taxonomy" id="191504"/>
    <lineage>
        <taxon>Eukaryota</taxon>
        <taxon>Viridiplantae</taxon>
        <taxon>Streptophyta</taxon>
        <taxon>Embryophyta</taxon>
        <taxon>Tracheophyta</taxon>
        <taxon>Spermatophyta</taxon>
        <taxon>Magnoliopsida</taxon>
        <taxon>Liliopsida</taxon>
        <taxon>Poales</taxon>
        <taxon>Poaceae</taxon>
        <taxon>PACMAD clade</taxon>
        <taxon>Chloridoideae</taxon>
        <taxon>Cynodonteae</taxon>
        <taxon>Eleusininae</taxon>
        <taxon>Eleusine</taxon>
    </lineage>
</organism>